<dbReference type="InterPro" id="IPR017945">
    <property type="entry name" value="DHBP_synth_RibB-like_a/b_dom"/>
</dbReference>
<protein>
    <recommendedName>
        <fullName evidence="4 13">Threonylcarbamoyl-AMP synthase</fullName>
        <shortName evidence="13">TC-AMP synthase</shortName>
        <ecNumber evidence="3 13">2.7.7.87</ecNumber>
    </recommendedName>
    <alternativeName>
        <fullName evidence="11 13">L-threonylcarbamoyladenylate synthase</fullName>
    </alternativeName>
</protein>
<dbReference type="PANTHER" id="PTHR17490">
    <property type="entry name" value="SUA5"/>
    <property type="match status" value="1"/>
</dbReference>
<evidence type="ECO:0000256" key="5">
    <source>
        <dbReference type="ARBA" id="ARBA00022490"/>
    </source>
</evidence>
<feature type="binding site" evidence="14">
    <location>
        <position position="19"/>
    </location>
    <ligand>
        <name>L-threonine</name>
        <dbReference type="ChEBI" id="CHEBI:57926"/>
    </ligand>
</feature>
<keyword evidence="10 13" id="KW-0067">ATP-binding</keyword>
<organism evidence="16 17">
    <name type="scientific">Syntrophomonas wolfei subsp. wolfei (strain DSM 2245B / Goettingen)</name>
    <dbReference type="NCBI Taxonomy" id="335541"/>
    <lineage>
        <taxon>Bacteria</taxon>
        <taxon>Bacillati</taxon>
        <taxon>Bacillota</taxon>
        <taxon>Clostridia</taxon>
        <taxon>Eubacteriales</taxon>
        <taxon>Syntrophomonadaceae</taxon>
        <taxon>Syntrophomonas</taxon>
    </lineage>
</organism>
<dbReference type="HOGENOM" id="CLU_031397_0_0_9"/>
<evidence type="ECO:0000256" key="2">
    <source>
        <dbReference type="ARBA" id="ARBA00007663"/>
    </source>
</evidence>
<feature type="binding site" evidence="14">
    <location>
        <position position="101"/>
    </location>
    <ligand>
        <name>ATP</name>
        <dbReference type="ChEBI" id="CHEBI:30616"/>
    </ligand>
</feature>
<comment type="catalytic activity">
    <reaction evidence="12 13">
        <text>L-threonine + hydrogencarbonate + ATP = L-threonylcarbamoyladenylate + diphosphate + H2O</text>
        <dbReference type="Rhea" id="RHEA:36407"/>
        <dbReference type="ChEBI" id="CHEBI:15377"/>
        <dbReference type="ChEBI" id="CHEBI:17544"/>
        <dbReference type="ChEBI" id="CHEBI:30616"/>
        <dbReference type="ChEBI" id="CHEBI:33019"/>
        <dbReference type="ChEBI" id="CHEBI:57926"/>
        <dbReference type="ChEBI" id="CHEBI:73682"/>
        <dbReference type="EC" id="2.7.7.87"/>
    </reaction>
</comment>
<dbReference type="GO" id="GO:0005737">
    <property type="term" value="C:cytoplasm"/>
    <property type="evidence" value="ECO:0007669"/>
    <property type="project" value="UniProtKB-SubCell"/>
</dbReference>
<evidence type="ECO:0000256" key="9">
    <source>
        <dbReference type="ARBA" id="ARBA00022741"/>
    </source>
</evidence>
<dbReference type="PANTHER" id="PTHR17490:SF16">
    <property type="entry name" value="THREONYLCARBAMOYL-AMP SYNTHASE"/>
    <property type="match status" value="1"/>
</dbReference>
<feature type="binding site" evidence="14">
    <location>
        <position position="126"/>
    </location>
    <ligand>
        <name>ATP</name>
        <dbReference type="ChEBI" id="CHEBI:30616"/>
    </ligand>
</feature>
<proteinExistence type="inferred from homology"/>
<dbReference type="GO" id="GO:0005524">
    <property type="term" value="F:ATP binding"/>
    <property type="evidence" value="ECO:0007669"/>
    <property type="project" value="UniProtKB-UniRule"/>
</dbReference>
<dbReference type="InterPro" id="IPR050156">
    <property type="entry name" value="TC-AMP_synthase_SUA5"/>
</dbReference>
<feature type="binding site" evidence="14">
    <location>
        <position position="164"/>
    </location>
    <ligand>
        <name>L-threonine</name>
        <dbReference type="ChEBI" id="CHEBI:57926"/>
    </ligand>
</feature>
<evidence type="ECO:0000256" key="4">
    <source>
        <dbReference type="ARBA" id="ARBA00015492"/>
    </source>
</evidence>
<dbReference type="SUPFAM" id="SSF55821">
    <property type="entry name" value="YrdC/RibB"/>
    <property type="match status" value="1"/>
</dbReference>
<dbReference type="PROSITE" id="PS51163">
    <property type="entry name" value="YRDC"/>
    <property type="match status" value="1"/>
</dbReference>
<dbReference type="OrthoDB" id="9814580at2"/>
<dbReference type="InterPro" id="IPR038385">
    <property type="entry name" value="Sua5/YwlC_C"/>
</dbReference>
<name>Q0AUC0_SYNWW</name>
<dbReference type="InterPro" id="IPR006070">
    <property type="entry name" value="Sua5-like_dom"/>
</dbReference>
<evidence type="ECO:0000256" key="11">
    <source>
        <dbReference type="ARBA" id="ARBA00029774"/>
    </source>
</evidence>
<feature type="domain" description="YrdC-like" evidence="15">
    <location>
        <begin position="1"/>
        <end position="182"/>
    </location>
</feature>
<evidence type="ECO:0000256" key="7">
    <source>
        <dbReference type="ARBA" id="ARBA00022694"/>
    </source>
</evidence>
<dbReference type="Gene3D" id="3.90.870.10">
    <property type="entry name" value="DHBP synthase"/>
    <property type="match status" value="1"/>
</dbReference>
<dbReference type="GO" id="GO:0003725">
    <property type="term" value="F:double-stranded RNA binding"/>
    <property type="evidence" value="ECO:0007669"/>
    <property type="project" value="UniProtKB-UniRule"/>
</dbReference>
<feature type="binding site" evidence="14">
    <location>
        <position position="46"/>
    </location>
    <ligand>
        <name>ATP</name>
        <dbReference type="ChEBI" id="CHEBI:30616"/>
    </ligand>
</feature>
<dbReference type="Gene3D" id="3.40.50.11030">
    <property type="entry name" value="Threonylcarbamoyl-AMP synthase, C-terminal domain"/>
    <property type="match status" value="1"/>
</dbReference>
<accession>Q0AUC0</accession>
<gene>
    <name evidence="16" type="ordered locus">Swol_2395</name>
</gene>
<dbReference type="Proteomes" id="UP000001968">
    <property type="component" value="Chromosome"/>
</dbReference>
<evidence type="ECO:0000313" key="16">
    <source>
        <dbReference type="EMBL" id="ABI69684.1"/>
    </source>
</evidence>
<feature type="binding site" evidence="14">
    <location>
        <position position="208"/>
    </location>
    <ligand>
        <name>ATP</name>
        <dbReference type="ChEBI" id="CHEBI:30616"/>
    </ligand>
</feature>
<dbReference type="PIRSF" id="PIRSF004930">
    <property type="entry name" value="Tln_factor_SUA5"/>
    <property type="match status" value="1"/>
</dbReference>
<keyword evidence="17" id="KW-1185">Reference proteome</keyword>
<dbReference type="GO" id="GO:0008033">
    <property type="term" value="P:tRNA processing"/>
    <property type="evidence" value="ECO:0007669"/>
    <property type="project" value="UniProtKB-KW"/>
</dbReference>
<dbReference type="GO" id="GO:0000049">
    <property type="term" value="F:tRNA binding"/>
    <property type="evidence" value="ECO:0007669"/>
    <property type="project" value="TreeGrafter"/>
</dbReference>
<dbReference type="STRING" id="335541.Swol_2395"/>
<dbReference type="GO" id="GO:0006450">
    <property type="term" value="P:regulation of translational fidelity"/>
    <property type="evidence" value="ECO:0007669"/>
    <property type="project" value="TreeGrafter"/>
</dbReference>
<keyword evidence="5 13" id="KW-0963">Cytoplasm</keyword>
<dbReference type="Pfam" id="PF03481">
    <property type="entry name" value="Sua5_C"/>
    <property type="match status" value="1"/>
</dbReference>
<keyword evidence="7 13" id="KW-0819">tRNA processing</keyword>
<dbReference type="Pfam" id="PF01300">
    <property type="entry name" value="Sua5_yciO_yrdC"/>
    <property type="match status" value="1"/>
</dbReference>
<evidence type="ECO:0000256" key="10">
    <source>
        <dbReference type="ARBA" id="ARBA00022840"/>
    </source>
</evidence>
<evidence type="ECO:0000256" key="14">
    <source>
        <dbReference type="PIRSR" id="PIRSR004930-1"/>
    </source>
</evidence>
<feature type="binding site" evidence="14">
    <location>
        <position position="105"/>
    </location>
    <ligand>
        <name>L-threonine</name>
        <dbReference type="ChEBI" id="CHEBI:57926"/>
    </ligand>
</feature>
<reference evidence="17" key="1">
    <citation type="journal article" date="2010" name="Environ. Microbiol.">
        <title>The genome of Syntrophomonas wolfei: new insights into syntrophic metabolism and biohydrogen production.</title>
        <authorList>
            <person name="Sieber J.R."/>
            <person name="Sims D.R."/>
            <person name="Han C."/>
            <person name="Kim E."/>
            <person name="Lykidis A."/>
            <person name="Lapidus A.L."/>
            <person name="McDonnald E."/>
            <person name="Rohlin L."/>
            <person name="Culley D.E."/>
            <person name="Gunsalus R."/>
            <person name="McInerney M.J."/>
        </authorList>
    </citation>
    <scope>NUCLEOTIDE SEQUENCE [LARGE SCALE GENOMIC DNA]</scope>
    <source>
        <strain evidence="17">DSM 2245B / Goettingen</strain>
    </source>
</reference>
<evidence type="ECO:0000256" key="8">
    <source>
        <dbReference type="ARBA" id="ARBA00022695"/>
    </source>
</evidence>
<feature type="binding site" evidence="14">
    <location>
        <position position="51"/>
    </location>
    <ligand>
        <name>L-threonine</name>
        <dbReference type="ChEBI" id="CHEBI:57926"/>
    </ligand>
</feature>
<feature type="binding site" evidence="14">
    <location>
        <position position="42"/>
    </location>
    <ligand>
        <name>ATP</name>
        <dbReference type="ChEBI" id="CHEBI:30616"/>
    </ligand>
</feature>
<feature type="binding site" evidence="14">
    <location>
        <position position="124"/>
    </location>
    <ligand>
        <name>L-threonine</name>
        <dbReference type="ChEBI" id="CHEBI:57926"/>
    </ligand>
</feature>
<evidence type="ECO:0000259" key="15">
    <source>
        <dbReference type="PROSITE" id="PS51163"/>
    </source>
</evidence>
<dbReference type="InterPro" id="IPR010923">
    <property type="entry name" value="T(6)A37_SUA5"/>
</dbReference>
<dbReference type="KEGG" id="swo:Swol_2395"/>
<feature type="binding site" evidence="14">
    <location>
        <position position="134"/>
    </location>
    <ligand>
        <name>ATP</name>
        <dbReference type="ChEBI" id="CHEBI:30616"/>
    </ligand>
</feature>
<sequence>MQAASLIKAQELVAFPTETVYGLGAAAFQSQAVEKIFLAKGRAETNPLLLHLSCMEQVESVAKEIPPAAIMLMERFWPGPLSIILPARETVPAIVRGGKTTVGLRMPAHPVALALIDQAGPLAAPSANLSGRPSPVTAEHVKADLDGKIAAILDAGPTGLGLESTIIDLSNPGYRILRQGGITVEELEKAMGMSITVNNPEQEHFPHYQIESKLLLCQSWEEMDDYLSNIEQLEKKLVLVHTYIDKNDTRWEKLIDKYPQYQSYDLDLNTATNRLYSLLREAEEREIELLLFTPLHKKLGGIARVMLDRIYQAARNSP</sequence>
<dbReference type="InterPro" id="IPR005145">
    <property type="entry name" value="Sua5_C"/>
</dbReference>
<evidence type="ECO:0000256" key="1">
    <source>
        <dbReference type="ARBA" id="ARBA00004496"/>
    </source>
</evidence>
<feature type="binding site" evidence="14">
    <location>
        <position position="178"/>
    </location>
    <ligand>
        <name>ATP</name>
        <dbReference type="ChEBI" id="CHEBI:30616"/>
    </ligand>
</feature>
<evidence type="ECO:0000256" key="3">
    <source>
        <dbReference type="ARBA" id="ARBA00012584"/>
    </source>
</evidence>
<keyword evidence="6 13" id="KW-0808">Transferase</keyword>
<dbReference type="eggNOG" id="COG0009">
    <property type="taxonomic scope" value="Bacteria"/>
</dbReference>
<comment type="function">
    <text evidence="13">Required for the formation of a threonylcarbamoyl group on adenosine at position 37 (t(6)A37) in tRNAs that read codons beginning with adenine.</text>
</comment>
<keyword evidence="8 13" id="KW-0548">Nucleotidyltransferase</keyword>
<keyword evidence="9 13" id="KW-0547">Nucleotide-binding</keyword>
<dbReference type="EC" id="2.7.7.87" evidence="3 13"/>
<evidence type="ECO:0000256" key="12">
    <source>
        <dbReference type="ARBA" id="ARBA00048366"/>
    </source>
</evidence>
<evidence type="ECO:0000256" key="13">
    <source>
        <dbReference type="PIRNR" id="PIRNR004930"/>
    </source>
</evidence>
<comment type="similarity">
    <text evidence="2 13">Belongs to the SUA5 family.</text>
</comment>
<evidence type="ECO:0000256" key="6">
    <source>
        <dbReference type="ARBA" id="ARBA00022679"/>
    </source>
</evidence>
<dbReference type="EMBL" id="CP000448">
    <property type="protein sequence ID" value="ABI69684.1"/>
    <property type="molecule type" value="Genomic_DNA"/>
</dbReference>
<evidence type="ECO:0000313" key="17">
    <source>
        <dbReference type="Proteomes" id="UP000001968"/>
    </source>
</evidence>
<dbReference type="AlphaFoldDB" id="Q0AUC0"/>
<dbReference type="NCBIfam" id="TIGR00057">
    <property type="entry name" value="L-threonylcarbamoyladenylate synthase"/>
    <property type="match status" value="1"/>
</dbReference>
<comment type="subcellular location">
    <subcellularLocation>
        <location evidence="1 13">Cytoplasm</location>
    </subcellularLocation>
</comment>
<dbReference type="GO" id="GO:0061710">
    <property type="term" value="F:L-threonylcarbamoyladenylate synthase"/>
    <property type="evidence" value="ECO:0007669"/>
    <property type="project" value="UniProtKB-EC"/>
</dbReference>